<gene>
    <name evidence="8" type="ORF">BDP27DRAFT_1424819</name>
</gene>
<dbReference type="EMBL" id="JADNRY010000103">
    <property type="protein sequence ID" value="KAF9065511.1"/>
    <property type="molecule type" value="Genomic_DNA"/>
</dbReference>
<proteinExistence type="inferred from homology"/>
<evidence type="ECO:0000313" key="8">
    <source>
        <dbReference type="EMBL" id="KAF9065511.1"/>
    </source>
</evidence>
<feature type="domain" description="Ubiquitin-like protease family profile" evidence="7">
    <location>
        <begin position="410"/>
        <end position="635"/>
    </location>
</feature>
<dbReference type="AlphaFoldDB" id="A0A9P5PHL7"/>
<comment type="caution">
    <text evidence="8">The sequence shown here is derived from an EMBL/GenBank/DDBJ whole genome shotgun (WGS) entry which is preliminary data.</text>
</comment>
<dbReference type="OrthoDB" id="442460at2759"/>
<dbReference type="GO" id="GO:0006508">
    <property type="term" value="P:proteolysis"/>
    <property type="evidence" value="ECO:0007669"/>
    <property type="project" value="UniProtKB-KW"/>
</dbReference>
<dbReference type="GO" id="GO:0070139">
    <property type="term" value="F:SUMO-specific endopeptidase activity"/>
    <property type="evidence" value="ECO:0007669"/>
    <property type="project" value="TreeGrafter"/>
</dbReference>
<protein>
    <recommendedName>
        <fullName evidence="7">Ubiquitin-like protease family profile domain-containing protein</fullName>
    </recommendedName>
</protein>
<dbReference type="Gene3D" id="3.40.395.10">
    <property type="entry name" value="Adenoviral Proteinase, Chain A"/>
    <property type="match status" value="1"/>
</dbReference>
<evidence type="ECO:0000256" key="5">
    <source>
        <dbReference type="ARBA" id="ARBA00022801"/>
    </source>
</evidence>
<accession>A0A9P5PHL7</accession>
<name>A0A9P5PHL7_9AGAR</name>
<dbReference type="Pfam" id="PF02902">
    <property type="entry name" value="Peptidase_C48"/>
    <property type="match status" value="1"/>
</dbReference>
<dbReference type="InterPro" id="IPR051947">
    <property type="entry name" value="Sentrin-specific_protease"/>
</dbReference>
<feature type="region of interest" description="Disordered" evidence="6">
    <location>
        <begin position="525"/>
        <end position="544"/>
    </location>
</feature>
<keyword evidence="3" id="KW-0645">Protease</keyword>
<evidence type="ECO:0000259" key="7">
    <source>
        <dbReference type="PROSITE" id="PS50600"/>
    </source>
</evidence>
<dbReference type="PANTHER" id="PTHR46896:SF3">
    <property type="entry name" value="FI06413P-RELATED"/>
    <property type="match status" value="1"/>
</dbReference>
<keyword evidence="9" id="KW-1185">Reference proteome</keyword>
<feature type="compositionally biased region" description="Polar residues" evidence="6">
    <location>
        <begin position="350"/>
        <end position="369"/>
    </location>
</feature>
<dbReference type="PROSITE" id="PS50600">
    <property type="entry name" value="ULP_PROTEASE"/>
    <property type="match status" value="1"/>
</dbReference>
<evidence type="ECO:0000256" key="2">
    <source>
        <dbReference type="ARBA" id="ARBA00022553"/>
    </source>
</evidence>
<dbReference type="SUPFAM" id="SSF54001">
    <property type="entry name" value="Cysteine proteinases"/>
    <property type="match status" value="1"/>
</dbReference>
<keyword evidence="5" id="KW-0378">Hydrolase</keyword>
<evidence type="ECO:0000256" key="4">
    <source>
        <dbReference type="ARBA" id="ARBA00022786"/>
    </source>
</evidence>
<dbReference type="InterPro" id="IPR038765">
    <property type="entry name" value="Papain-like_cys_pep_sf"/>
</dbReference>
<reference evidence="8" key="1">
    <citation type="submission" date="2020-11" db="EMBL/GenBank/DDBJ databases">
        <authorList>
            <consortium name="DOE Joint Genome Institute"/>
            <person name="Ahrendt S."/>
            <person name="Riley R."/>
            <person name="Andreopoulos W."/>
            <person name="Labutti K."/>
            <person name="Pangilinan J."/>
            <person name="Ruiz-Duenas F.J."/>
            <person name="Barrasa J.M."/>
            <person name="Sanchez-Garcia M."/>
            <person name="Camarero S."/>
            <person name="Miyauchi S."/>
            <person name="Serrano A."/>
            <person name="Linde D."/>
            <person name="Babiker R."/>
            <person name="Drula E."/>
            <person name="Ayuso-Fernandez I."/>
            <person name="Pacheco R."/>
            <person name="Padilla G."/>
            <person name="Ferreira P."/>
            <person name="Barriuso J."/>
            <person name="Kellner H."/>
            <person name="Castanera R."/>
            <person name="Alfaro M."/>
            <person name="Ramirez L."/>
            <person name="Pisabarro A.G."/>
            <person name="Kuo A."/>
            <person name="Tritt A."/>
            <person name="Lipzen A."/>
            <person name="He G."/>
            <person name="Yan M."/>
            <person name="Ng V."/>
            <person name="Cullen D."/>
            <person name="Martin F."/>
            <person name="Rosso M.-N."/>
            <person name="Henrissat B."/>
            <person name="Hibbett D."/>
            <person name="Martinez A.T."/>
            <person name="Grigoriev I.V."/>
        </authorList>
    </citation>
    <scope>NUCLEOTIDE SEQUENCE</scope>
    <source>
        <strain evidence="8">AH 40177</strain>
    </source>
</reference>
<dbReference type="GO" id="GO:0016926">
    <property type="term" value="P:protein desumoylation"/>
    <property type="evidence" value="ECO:0007669"/>
    <property type="project" value="TreeGrafter"/>
</dbReference>
<evidence type="ECO:0000256" key="1">
    <source>
        <dbReference type="ARBA" id="ARBA00005234"/>
    </source>
</evidence>
<comment type="similarity">
    <text evidence="1">Belongs to the peptidase C48 family.</text>
</comment>
<evidence type="ECO:0000256" key="3">
    <source>
        <dbReference type="ARBA" id="ARBA00022670"/>
    </source>
</evidence>
<feature type="compositionally biased region" description="Low complexity" evidence="6">
    <location>
        <begin position="527"/>
        <end position="544"/>
    </location>
</feature>
<organism evidence="8 9">
    <name type="scientific">Rhodocollybia butyracea</name>
    <dbReference type="NCBI Taxonomy" id="206335"/>
    <lineage>
        <taxon>Eukaryota</taxon>
        <taxon>Fungi</taxon>
        <taxon>Dikarya</taxon>
        <taxon>Basidiomycota</taxon>
        <taxon>Agaricomycotina</taxon>
        <taxon>Agaricomycetes</taxon>
        <taxon>Agaricomycetidae</taxon>
        <taxon>Agaricales</taxon>
        <taxon>Marasmiineae</taxon>
        <taxon>Omphalotaceae</taxon>
        <taxon>Rhodocollybia</taxon>
    </lineage>
</organism>
<feature type="region of interest" description="Disordered" evidence="6">
    <location>
        <begin position="339"/>
        <end position="378"/>
    </location>
</feature>
<evidence type="ECO:0000256" key="6">
    <source>
        <dbReference type="SAM" id="MobiDB-lite"/>
    </source>
</evidence>
<evidence type="ECO:0000313" key="9">
    <source>
        <dbReference type="Proteomes" id="UP000772434"/>
    </source>
</evidence>
<dbReference type="PANTHER" id="PTHR46896">
    <property type="entry name" value="SENTRIN-SPECIFIC PROTEASE"/>
    <property type="match status" value="1"/>
</dbReference>
<sequence>MPLPDGNIEARIHPFEWLRFVSRRQTLNLLTLRVEVKSPDRTVRYINFYCGVANVQAGDMKDHSTVSSSAQRRNSITKTAPRFNFKQDTLRKLPLKALFFGLKHLPEDYNIVFRPYSKSQANGFSIKGPANYMETITFAQSVANVAIGGISVSVDPCAQFTIKALDPRIPHCTLFPGIGKEWGGDFQQGSAYSLPRKYHLMFVGAPGCRGTVTVKFNTRDNRWSDEAFNEFQFLCKNAAQHYCELVGPAANDSVWNEVLEAAGGLGGVYVNDLVVNEEPKAESSEHRSGRGISDKTSALSSIKFKKMKQTNLASFNLPSLPEAEFPHMVDKPAVQDIHASTKRREISPTRDIQSTRTSTTVDGTPAVESNTRDVTTKPGLNLLRPVKKHRGAKTTSGRPKHAHMDIHDIALVHSPTGMTLEKSDLNRIPSGWFNDNLINFLLKLWNYELLRDKPALANQIHVFNSWFYQKLSDTHRRLKIPSAPRWDRNVDIFSKKFLIVPINELNHWYLAIIYRPDLFIPCPQGDTNTTTTPSNTTPSNTTPLNTQLKPNLSSSEHNHTKTPGLEQAETLILIMDSLGNSQARAVEILGKYLQIQGEEKNTGNLKRPSSRVLQVPQQPNYMDCGVYLLHFVQVFVEKVEHLINVSNTRPFTEVDTDWEGARLKGLREEFRRKMDDLSQASWRAEEQRERETP</sequence>
<keyword evidence="2" id="KW-0597">Phosphoprotein</keyword>
<dbReference type="Proteomes" id="UP000772434">
    <property type="component" value="Unassembled WGS sequence"/>
</dbReference>
<dbReference type="GO" id="GO:0005634">
    <property type="term" value="C:nucleus"/>
    <property type="evidence" value="ECO:0007669"/>
    <property type="project" value="TreeGrafter"/>
</dbReference>
<dbReference type="GO" id="GO:0005737">
    <property type="term" value="C:cytoplasm"/>
    <property type="evidence" value="ECO:0007669"/>
    <property type="project" value="TreeGrafter"/>
</dbReference>
<dbReference type="InterPro" id="IPR003653">
    <property type="entry name" value="Peptidase_C48_C"/>
</dbReference>
<keyword evidence="4" id="KW-0833">Ubl conjugation pathway</keyword>